<dbReference type="InterPro" id="IPR003848">
    <property type="entry name" value="DUF218"/>
</dbReference>
<evidence type="ECO:0000256" key="4">
    <source>
        <dbReference type="ARBA" id="ARBA00022692"/>
    </source>
</evidence>
<evidence type="ECO:0000256" key="3">
    <source>
        <dbReference type="ARBA" id="ARBA00022519"/>
    </source>
</evidence>
<organism evidence="9 10">
    <name type="scientific">Salinisphaera orenii MK-B5</name>
    <dbReference type="NCBI Taxonomy" id="856730"/>
    <lineage>
        <taxon>Bacteria</taxon>
        <taxon>Pseudomonadati</taxon>
        <taxon>Pseudomonadota</taxon>
        <taxon>Gammaproteobacteria</taxon>
        <taxon>Salinisphaerales</taxon>
        <taxon>Salinisphaeraceae</taxon>
        <taxon>Salinisphaera</taxon>
    </lineage>
</organism>
<dbReference type="PANTHER" id="PTHR30336">
    <property type="entry name" value="INNER MEMBRANE PROTEIN, PROBABLE PERMEASE"/>
    <property type="match status" value="1"/>
</dbReference>
<keyword evidence="5" id="KW-1133">Transmembrane helix</keyword>
<feature type="domain" description="DUF218" evidence="8">
    <location>
        <begin position="66"/>
        <end position="206"/>
    </location>
</feature>
<comment type="caution">
    <text evidence="9">The sequence shown here is derived from an EMBL/GenBank/DDBJ whole genome shotgun (WGS) entry which is preliminary data.</text>
</comment>
<keyword evidence="4" id="KW-0812">Transmembrane</keyword>
<comment type="function">
    <text evidence="7">Participates in the barrier function of the cell envelope.</text>
</comment>
<evidence type="ECO:0000256" key="5">
    <source>
        <dbReference type="ARBA" id="ARBA00022989"/>
    </source>
</evidence>
<dbReference type="Proteomes" id="UP000283993">
    <property type="component" value="Unassembled WGS sequence"/>
</dbReference>
<keyword evidence="3" id="KW-0997">Cell inner membrane</keyword>
<protein>
    <submittedName>
        <fullName evidence="9">Membrane protein</fullName>
    </submittedName>
</protein>
<dbReference type="AlphaFoldDB" id="A0A423PQ68"/>
<accession>A0A423PQ68</accession>
<evidence type="ECO:0000313" key="9">
    <source>
        <dbReference type="EMBL" id="ROO27766.1"/>
    </source>
</evidence>
<keyword evidence="2" id="KW-1003">Cell membrane</keyword>
<evidence type="ECO:0000256" key="6">
    <source>
        <dbReference type="ARBA" id="ARBA00023136"/>
    </source>
</evidence>
<proteinExistence type="predicted"/>
<evidence type="ECO:0000256" key="1">
    <source>
        <dbReference type="ARBA" id="ARBA00004377"/>
    </source>
</evidence>
<evidence type="ECO:0000313" key="10">
    <source>
        <dbReference type="Proteomes" id="UP000283993"/>
    </source>
</evidence>
<sequence length="272" mass="30479">MADNSAMSAGAGRPSWAGRANAARLVRGALTALGCSLLTMLAINGWVVGATRDRLIDDIGRLATHDVGVVLGTSPYTRSGNRNLLFRHRMLAAAELYAAGKVRHLLVSGANPDRTYNEPRKMYQALRRLGVPDAAITLDFAGFRTLDSILRANRIFGLDRFVVISQRFHAYRALFIARHQGLDAVAYIRPEEDRRQPLRTEAREYLARVKAVADLFVLFTRPRFYGVPRPIHLDRPERVPAKPWLPPWLAARQRPVARVPLRATVPITFDRL</sequence>
<keyword evidence="10" id="KW-1185">Reference proteome</keyword>
<reference evidence="9 10" key="1">
    <citation type="submission" date="2013-10" db="EMBL/GenBank/DDBJ databases">
        <title>Salinisphaera orenii MK-B5 Genome Sequencing.</title>
        <authorList>
            <person name="Lai Q."/>
            <person name="Li C."/>
            <person name="Shao Z."/>
        </authorList>
    </citation>
    <scope>NUCLEOTIDE SEQUENCE [LARGE SCALE GENOMIC DNA]</scope>
    <source>
        <strain evidence="9 10">MK-B5</strain>
    </source>
</reference>
<name>A0A423PQ68_9GAMM</name>
<dbReference type="EMBL" id="AYKH01000012">
    <property type="protein sequence ID" value="ROO27766.1"/>
    <property type="molecule type" value="Genomic_DNA"/>
</dbReference>
<evidence type="ECO:0000256" key="7">
    <source>
        <dbReference type="ARBA" id="ARBA00037355"/>
    </source>
</evidence>
<dbReference type="RefSeq" id="WP_123630960.1">
    <property type="nucleotide sequence ID" value="NZ_AYKH01000012.1"/>
</dbReference>
<gene>
    <name evidence="9" type="ORF">SAOR_08045</name>
</gene>
<dbReference type="GO" id="GO:0005886">
    <property type="term" value="C:plasma membrane"/>
    <property type="evidence" value="ECO:0007669"/>
    <property type="project" value="UniProtKB-SubCell"/>
</dbReference>
<dbReference type="PANTHER" id="PTHR30336:SF0">
    <property type="entry name" value="PROTEIN SANA"/>
    <property type="match status" value="1"/>
</dbReference>
<keyword evidence="6" id="KW-0472">Membrane</keyword>
<evidence type="ECO:0000259" key="8">
    <source>
        <dbReference type="Pfam" id="PF02698"/>
    </source>
</evidence>
<dbReference type="Pfam" id="PF02698">
    <property type="entry name" value="DUF218"/>
    <property type="match status" value="1"/>
</dbReference>
<dbReference type="InterPro" id="IPR051599">
    <property type="entry name" value="Cell_Envelope_Assoc"/>
</dbReference>
<evidence type="ECO:0000256" key="2">
    <source>
        <dbReference type="ARBA" id="ARBA00022475"/>
    </source>
</evidence>
<dbReference type="CDD" id="cd06259">
    <property type="entry name" value="YdcF-like"/>
    <property type="match status" value="1"/>
</dbReference>
<comment type="subcellular location">
    <subcellularLocation>
        <location evidence="1">Cell inner membrane</location>
        <topology evidence="1">Single-pass membrane protein</topology>
    </subcellularLocation>
</comment>